<reference evidence="2" key="1">
    <citation type="journal article" date="2017" name="Front. Plant Sci.">
        <title>Climate Clever Clovers: New Paradigm to Reduce the Environmental Footprint of Ruminants by Breeding Low Methanogenic Forages Utilizing Haplotype Variation.</title>
        <authorList>
            <person name="Kaur P."/>
            <person name="Appels R."/>
            <person name="Bayer P.E."/>
            <person name="Keeble-Gagnere G."/>
            <person name="Wang J."/>
            <person name="Hirakawa H."/>
            <person name="Shirasawa K."/>
            <person name="Vercoe P."/>
            <person name="Stefanova K."/>
            <person name="Durmic Z."/>
            <person name="Nichols P."/>
            <person name="Revell C."/>
            <person name="Isobe S.N."/>
            <person name="Edwards D."/>
            <person name="Erskine W."/>
        </authorList>
    </citation>
    <scope>NUCLEOTIDE SEQUENCE [LARGE SCALE GENOMIC DNA]</scope>
    <source>
        <strain evidence="2">cv. Daliak</strain>
    </source>
</reference>
<accession>A0A2Z6N3C4</accession>
<evidence type="ECO:0000313" key="2">
    <source>
        <dbReference type="Proteomes" id="UP000242715"/>
    </source>
</evidence>
<dbReference type="AlphaFoldDB" id="A0A2Z6N3C4"/>
<dbReference type="Proteomes" id="UP000242715">
    <property type="component" value="Unassembled WGS sequence"/>
</dbReference>
<dbReference type="PANTHER" id="PTHR34427">
    <property type="entry name" value="DUF4283 DOMAIN PROTEIN"/>
    <property type="match status" value="1"/>
</dbReference>
<organism evidence="1 2">
    <name type="scientific">Trifolium subterraneum</name>
    <name type="common">Subterranean clover</name>
    <dbReference type="NCBI Taxonomy" id="3900"/>
    <lineage>
        <taxon>Eukaryota</taxon>
        <taxon>Viridiplantae</taxon>
        <taxon>Streptophyta</taxon>
        <taxon>Embryophyta</taxon>
        <taxon>Tracheophyta</taxon>
        <taxon>Spermatophyta</taxon>
        <taxon>Magnoliopsida</taxon>
        <taxon>eudicotyledons</taxon>
        <taxon>Gunneridae</taxon>
        <taxon>Pentapetalae</taxon>
        <taxon>rosids</taxon>
        <taxon>fabids</taxon>
        <taxon>Fabales</taxon>
        <taxon>Fabaceae</taxon>
        <taxon>Papilionoideae</taxon>
        <taxon>50 kb inversion clade</taxon>
        <taxon>NPAAA clade</taxon>
        <taxon>Hologalegina</taxon>
        <taxon>IRL clade</taxon>
        <taxon>Trifolieae</taxon>
        <taxon>Trifolium</taxon>
    </lineage>
</organism>
<name>A0A2Z6N3C4_TRISU</name>
<proteinExistence type="predicted"/>
<gene>
    <name evidence="1" type="ORF">TSUD_56910</name>
</gene>
<protein>
    <submittedName>
        <fullName evidence="1">Uncharacterized protein</fullName>
    </submittedName>
</protein>
<dbReference type="PANTHER" id="PTHR34427:SF5">
    <property type="entry name" value="DUF4283 DOMAIN-CONTAINING PROTEIN"/>
    <property type="match status" value="1"/>
</dbReference>
<evidence type="ECO:0000313" key="1">
    <source>
        <dbReference type="EMBL" id="GAU39364.1"/>
    </source>
</evidence>
<dbReference type="OrthoDB" id="1750209at2759"/>
<sequence>MGVKEGRAIKGYALGVKEGASALNPGFQKIGQSGQKSKGLGADKNYLDSVFKVDAVLANEEKLKHSFVGTLWEARMAESVQMMINMEGFQNITATLLGIDKILLSSIKDEGVKQAVEADTNWWHKLFSEIKPWSSIQKPRGRRIWVRIFGTPPHAWWWECFHRIIWRFGRLIMLDGQTERQERLDVARAQIAVIYWDFVDEVIEIKVNEELFVVRVVEERFGEIDLGVKRTVNEQNFFDGRIVKEEWEDGWSEGSSGEIQKGGYCPVEKNTLSDNISKGEVDKNDHFLVKETDEGNKVMVAEDRAEIEAGSEDFIDENRFLTLAEVEIEEVGETQPTLPGDEISAAHVVTEGEMRSTRVM</sequence>
<keyword evidence="2" id="KW-1185">Reference proteome</keyword>
<dbReference type="EMBL" id="DF973757">
    <property type="protein sequence ID" value="GAU39364.1"/>
    <property type="molecule type" value="Genomic_DNA"/>
</dbReference>